<evidence type="ECO:0000256" key="4">
    <source>
        <dbReference type="ARBA" id="ARBA00022741"/>
    </source>
</evidence>
<evidence type="ECO:0000256" key="5">
    <source>
        <dbReference type="ARBA" id="ARBA00022840"/>
    </source>
</evidence>
<dbReference type="InterPro" id="IPR036451">
    <property type="entry name" value="CblAdoTrfase-like_sf"/>
</dbReference>
<evidence type="ECO:0000313" key="9">
    <source>
        <dbReference type="Proteomes" id="UP000199149"/>
    </source>
</evidence>
<dbReference type="RefSeq" id="WP_092908023.1">
    <property type="nucleotide sequence ID" value="NZ_FOUZ01000006.1"/>
</dbReference>
<accession>A0A1I4W6J0</accession>
<dbReference type="SUPFAM" id="SSF89028">
    <property type="entry name" value="Cobalamin adenosyltransferase-like"/>
    <property type="match status" value="1"/>
</dbReference>
<proteinExistence type="inferred from homology"/>
<dbReference type="NCBIfam" id="TIGR00636">
    <property type="entry name" value="PduO_Nterm"/>
    <property type="match status" value="1"/>
</dbReference>
<dbReference type="Gene3D" id="1.20.1200.10">
    <property type="entry name" value="Cobalamin adenosyltransferase-like"/>
    <property type="match status" value="1"/>
</dbReference>
<dbReference type="EC" id="2.5.1.17" evidence="6"/>
<dbReference type="InterPro" id="IPR016030">
    <property type="entry name" value="CblAdoTrfase-like"/>
</dbReference>
<sequence>MKVYTKTGDKGTTGLYGGTRVSKHSLKIESYGTVDELNSYLGLIRSYEIDPIFEEEIIIIQKDLFNLGAELATPVDKLYLANGKPRIPRTVTEEDIIQLETWIDDMESQLEQLTHFILPGGNQAASHAHVARCICRRAERLTVGLADVEEIRPELQKYLNRLSDYLFVLGRKIASDNNHEEVKWIPGE</sequence>
<keyword evidence="6" id="KW-0169">Cobalamin biosynthesis</keyword>
<comment type="catalytic activity">
    <reaction evidence="6">
        <text>2 cob(II)yrinate a,c diamide + reduced [electron-transfer flavoprotein] + 2 ATP = 2 adenosylcob(III)yrinate a,c-diamide + 2 triphosphate + oxidized [electron-transfer flavoprotein] + 3 H(+)</text>
        <dbReference type="Rhea" id="RHEA:11528"/>
        <dbReference type="Rhea" id="RHEA-COMP:10685"/>
        <dbReference type="Rhea" id="RHEA-COMP:10686"/>
        <dbReference type="ChEBI" id="CHEBI:15378"/>
        <dbReference type="ChEBI" id="CHEBI:18036"/>
        <dbReference type="ChEBI" id="CHEBI:30616"/>
        <dbReference type="ChEBI" id="CHEBI:57692"/>
        <dbReference type="ChEBI" id="CHEBI:58307"/>
        <dbReference type="ChEBI" id="CHEBI:58503"/>
        <dbReference type="ChEBI" id="CHEBI:58537"/>
        <dbReference type="EC" id="2.5.1.17"/>
    </reaction>
</comment>
<dbReference type="Pfam" id="PF01923">
    <property type="entry name" value="Cob_adeno_trans"/>
    <property type="match status" value="1"/>
</dbReference>
<keyword evidence="9" id="KW-1185">Reference proteome</keyword>
<gene>
    <name evidence="8" type="ORF">SAMN05421738_106173</name>
</gene>
<dbReference type="InterPro" id="IPR029499">
    <property type="entry name" value="PduO-typ"/>
</dbReference>
<evidence type="ECO:0000256" key="3">
    <source>
        <dbReference type="ARBA" id="ARBA00022679"/>
    </source>
</evidence>
<dbReference type="FunFam" id="1.20.1200.10:FF:000001">
    <property type="entry name" value="Cob(I)yrinic acid a,c-diamide adenosyltransferase"/>
    <property type="match status" value="1"/>
</dbReference>
<evidence type="ECO:0000256" key="1">
    <source>
        <dbReference type="ARBA" id="ARBA00007487"/>
    </source>
</evidence>
<organism evidence="8 9">
    <name type="scientific">Algoriella xinjiangensis</name>
    <dbReference type="NCBI Taxonomy" id="684065"/>
    <lineage>
        <taxon>Bacteria</taxon>
        <taxon>Pseudomonadati</taxon>
        <taxon>Bacteroidota</taxon>
        <taxon>Flavobacteriia</taxon>
        <taxon>Flavobacteriales</taxon>
        <taxon>Weeksellaceae</taxon>
        <taxon>Algoriella</taxon>
    </lineage>
</organism>
<comment type="subunit">
    <text evidence="2">Homotrimer.</text>
</comment>
<dbReference type="GO" id="GO:0009236">
    <property type="term" value="P:cobalamin biosynthetic process"/>
    <property type="evidence" value="ECO:0007669"/>
    <property type="project" value="UniProtKB-UniRule"/>
</dbReference>
<dbReference type="STRING" id="684065.SAMN05421738_106173"/>
<dbReference type="UniPathway" id="UPA00148">
    <property type="reaction ID" value="UER00233"/>
</dbReference>
<keyword evidence="4 6" id="KW-0547">Nucleotide-binding</keyword>
<name>A0A1I4W6J0_9FLAO</name>
<dbReference type="Proteomes" id="UP000199149">
    <property type="component" value="Unassembled WGS sequence"/>
</dbReference>
<evidence type="ECO:0000259" key="7">
    <source>
        <dbReference type="Pfam" id="PF01923"/>
    </source>
</evidence>
<dbReference type="AlphaFoldDB" id="A0A1I4W6J0"/>
<feature type="domain" description="Cobalamin adenosyltransferase-like" evidence="7">
    <location>
        <begin position="3"/>
        <end position="172"/>
    </location>
</feature>
<evidence type="ECO:0000256" key="2">
    <source>
        <dbReference type="ARBA" id="ARBA00011233"/>
    </source>
</evidence>
<comment type="catalytic activity">
    <reaction evidence="6">
        <text>2 cob(II)alamin + reduced [electron-transfer flavoprotein] + 2 ATP = 2 adenosylcob(III)alamin + 2 triphosphate + oxidized [electron-transfer flavoprotein] + 3 H(+)</text>
        <dbReference type="Rhea" id="RHEA:28671"/>
        <dbReference type="Rhea" id="RHEA-COMP:10685"/>
        <dbReference type="Rhea" id="RHEA-COMP:10686"/>
        <dbReference type="ChEBI" id="CHEBI:15378"/>
        <dbReference type="ChEBI" id="CHEBI:16304"/>
        <dbReference type="ChEBI" id="CHEBI:18036"/>
        <dbReference type="ChEBI" id="CHEBI:18408"/>
        <dbReference type="ChEBI" id="CHEBI:30616"/>
        <dbReference type="ChEBI" id="CHEBI:57692"/>
        <dbReference type="ChEBI" id="CHEBI:58307"/>
        <dbReference type="EC" id="2.5.1.17"/>
    </reaction>
</comment>
<evidence type="ECO:0000256" key="6">
    <source>
        <dbReference type="RuleBase" id="RU366026"/>
    </source>
</evidence>
<dbReference type="PANTHER" id="PTHR12213">
    <property type="entry name" value="CORRINOID ADENOSYLTRANSFERASE"/>
    <property type="match status" value="1"/>
</dbReference>
<reference evidence="9" key="1">
    <citation type="submission" date="2016-10" db="EMBL/GenBank/DDBJ databases">
        <authorList>
            <person name="Varghese N."/>
            <person name="Submissions S."/>
        </authorList>
    </citation>
    <scope>NUCLEOTIDE SEQUENCE [LARGE SCALE GENOMIC DNA]</scope>
    <source>
        <strain evidence="9">XJ109</strain>
    </source>
</reference>
<dbReference type="GO" id="GO:0005524">
    <property type="term" value="F:ATP binding"/>
    <property type="evidence" value="ECO:0007669"/>
    <property type="project" value="UniProtKB-UniRule"/>
</dbReference>
<dbReference type="EMBL" id="FOUZ01000006">
    <property type="protein sequence ID" value="SFN09304.1"/>
    <property type="molecule type" value="Genomic_DNA"/>
</dbReference>
<comment type="similarity">
    <text evidence="1 6">Belongs to the Cob(I)alamin adenosyltransferase family.</text>
</comment>
<dbReference type="PANTHER" id="PTHR12213:SF0">
    <property type="entry name" value="CORRINOID ADENOSYLTRANSFERASE MMAB"/>
    <property type="match status" value="1"/>
</dbReference>
<evidence type="ECO:0000313" key="8">
    <source>
        <dbReference type="EMBL" id="SFN09304.1"/>
    </source>
</evidence>
<keyword evidence="3 6" id="KW-0808">Transferase</keyword>
<protein>
    <recommendedName>
        <fullName evidence="6">Corrinoid adenosyltransferase</fullName>
        <ecNumber evidence="6">2.5.1.17</ecNumber>
    </recommendedName>
    <alternativeName>
        <fullName evidence="6">Cob(II)alamin adenosyltransferase</fullName>
    </alternativeName>
    <alternativeName>
        <fullName evidence="6">Cob(II)yrinic acid a,c-diamide adenosyltransferase</fullName>
    </alternativeName>
    <alternativeName>
        <fullName evidence="6">Cobinamide/cobalamin adenosyltransferase</fullName>
    </alternativeName>
</protein>
<keyword evidence="5 6" id="KW-0067">ATP-binding</keyword>
<comment type="pathway">
    <text evidence="6">Cofactor biosynthesis; adenosylcobalamin biosynthesis; adenosylcobalamin from cob(II)yrinate a,c-diamide: step 2/7.</text>
</comment>
<dbReference type="GO" id="GO:0008817">
    <property type="term" value="F:corrinoid adenosyltransferase activity"/>
    <property type="evidence" value="ECO:0007669"/>
    <property type="project" value="UniProtKB-UniRule"/>
</dbReference>
<dbReference type="OrthoDB" id="9778896at2"/>